<proteinExistence type="predicted"/>
<feature type="compositionally biased region" description="Polar residues" evidence="1">
    <location>
        <begin position="956"/>
        <end position="976"/>
    </location>
</feature>
<evidence type="ECO:0000256" key="2">
    <source>
        <dbReference type="SAM" id="SignalP"/>
    </source>
</evidence>
<feature type="region of interest" description="Disordered" evidence="1">
    <location>
        <begin position="956"/>
        <end position="982"/>
    </location>
</feature>
<evidence type="ECO:0000313" key="4">
    <source>
        <dbReference type="Proteomes" id="UP000051952"/>
    </source>
</evidence>
<feature type="region of interest" description="Disordered" evidence="1">
    <location>
        <begin position="145"/>
        <end position="185"/>
    </location>
</feature>
<sequence length="982" mass="107791">MVPRFSIILLAHFLLAQVRGSNMPASASPSQRLVRLHVVLREGKATKASYTTGEVARGATLEVYANTTFGTIRRMIDAHVPREWAERLQNGQVELFLAALRAQVFSLDDTMITPEDTLITKGLGSVEQLHLIVFIDGAVEADHRTRSWSNTSGSPHTSVTDTASSSSPTGTIGRSGRLSLAGPSPTVTTPEVTVVFVRVIGAMIPKTLRVVLECSPQTFIENVFVSLEAKLLQLGSPTPKPLLSSTHAFYLFLLVGVGTGKAGRRIEPLERIQHLIDEGSNVLTVCLREYTAVKPQALLEKSHVPLAPKSSATDLRKCFVTSSAWDGAIEGNDESPPELPAALAVYAPEIAEERAESSAESNHTTTEIGLPPPPPATLRIQLDLPLVNEDSTDDCDPSDNAVHQFSVHQVVPSSTVPMPLEDAFDLLPSSDDDDEDTVTGTLRVDGLVPSSNAADWQKLPFSFLTLIGSGCPARFVDDVVLSGLEELNMNERIGNGLVAKFVLPDVEAIERDLREEEMILAFDLFEDLTAKEVTVLNAHSTDIITAELLRTILHTMGDFDEVQLNTVNDDDDRRSNESRSPSSDDFLTRDWDLADVETVVALPPAPRSNILPFLTTPNNINSLPVDLQALTGNISPPYAAVASPSVQPLVNHHPLSQWPGFCGPQPNTPIEVAAPLHVSKGLADRITQSERQHDFFRQQVLAPLLPEHRRIHIARDQARMDEQRQQNQQRAQPRSQGQPSRRAPPSLPAAPSTVMNRNHSPGYRDHSLPQLSAASPIQHRRHVVDERQHDRSGQHLERMNVVASIYRPPEVLHTTPLIQQLHQRHHIPQQHVSRSLPLPDIHRTAQHHHLQSASSQHAAANVLSQSQNLRGSFGRTSYATREQNPNDVFSFLSQTLRNIHDDAMTLPGEQNGSGPDGSHGQLDLLRSAAVATYTQRLLLEHRDLAQRAAELARMFQSSPPTSQLGSSQRLYQNSPSARFGSF</sequence>
<dbReference type="AlphaFoldDB" id="A0A0S4J9W2"/>
<name>A0A0S4J9W2_BODSA</name>
<keyword evidence="4" id="KW-1185">Reference proteome</keyword>
<dbReference type="Proteomes" id="UP000051952">
    <property type="component" value="Unassembled WGS sequence"/>
</dbReference>
<accession>A0A0S4J9W2</accession>
<reference evidence="4" key="1">
    <citation type="submission" date="2015-09" db="EMBL/GenBank/DDBJ databases">
        <authorList>
            <consortium name="Pathogen Informatics"/>
        </authorList>
    </citation>
    <scope>NUCLEOTIDE SEQUENCE [LARGE SCALE GENOMIC DNA]</scope>
    <source>
        <strain evidence="4">Lake Konstanz</strain>
    </source>
</reference>
<evidence type="ECO:0000256" key="1">
    <source>
        <dbReference type="SAM" id="MobiDB-lite"/>
    </source>
</evidence>
<keyword evidence="2" id="KW-0732">Signal</keyword>
<dbReference type="EMBL" id="CYKH01001165">
    <property type="protein sequence ID" value="CUG85437.1"/>
    <property type="molecule type" value="Genomic_DNA"/>
</dbReference>
<dbReference type="VEuPathDB" id="TriTrypDB:BSAL_89845"/>
<feature type="compositionally biased region" description="Low complexity" evidence="1">
    <location>
        <begin position="725"/>
        <end position="752"/>
    </location>
</feature>
<feature type="region of interest" description="Disordered" evidence="1">
    <location>
        <begin position="354"/>
        <end position="375"/>
    </location>
</feature>
<feature type="chain" id="PRO_5006622092" description="Membrane-associated protein" evidence="2">
    <location>
        <begin position="21"/>
        <end position="982"/>
    </location>
</feature>
<gene>
    <name evidence="3" type="ORF">BSAL_89845</name>
</gene>
<feature type="signal peptide" evidence="2">
    <location>
        <begin position="1"/>
        <end position="20"/>
    </location>
</feature>
<feature type="compositionally biased region" description="Polar residues" evidence="1">
    <location>
        <begin position="147"/>
        <end position="172"/>
    </location>
</feature>
<evidence type="ECO:0008006" key="5">
    <source>
        <dbReference type="Google" id="ProtNLM"/>
    </source>
</evidence>
<protein>
    <recommendedName>
        <fullName evidence="5">Membrane-associated protein</fullName>
    </recommendedName>
</protein>
<feature type="region of interest" description="Disordered" evidence="1">
    <location>
        <begin position="719"/>
        <end position="769"/>
    </location>
</feature>
<organism evidence="3 4">
    <name type="scientific">Bodo saltans</name>
    <name type="common">Flagellated protozoan</name>
    <dbReference type="NCBI Taxonomy" id="75058"/>
    <lineage>
        <taxon>Eukaryota</taxon>
        <taxon>Discoba</taxon>
        <taxon>Euglenozoa</taxon>
        <taxon>Kinetoplastea</taxon>
        <taxon>Metakinetoplastina</taxon>
        <taxon>Eubodonida</taxon>
        <taxon>Bodonidae</taxon>
        <taxon>Bodo</taxon>
    </lineage>
</organism>
<evidence type="ECO:0000313" key="3">
    <source>
        <dbReference type="EMBL" id="CUG85437.1"/>
    </source>
</evidence>